<keyword evidence="2" id="KW-1185">Reference proteome</keyword>
<evidence type="ECO:0000313" key="2">
    <source>
        <dbReference type="Proteomes" id="UP000309215"/>
    </source>
</evidence>
<gene>
    <name evidence="1" type="ORF">E8A74_20055</name>
</gene>
<dbReference type="Proteomes" id="UP000309215">
    <property type="component" value="Unassembled WGS sequence"/>
</dbReference>
<dbReference type="OrthoDB" id="5520329at2"/>
<reference evidence="1 2" key="1">
    <citation type="submission" date="2019-04" db="EMBL/GenBank/DDBJ databases">
        <authorList>
            <person name="Li Y."/>
            <person name="Wang J."/>
        </authorList>
    </citation>
    <scope>NUCLEOTIDE SEQUENCE [LARGE SCALE GENOMIC DNA]</scope>
    <source>
        <strain evidence="1 2">DSM 14668</strain>
    </source>
</reference>
<dbReference type="AlphaFoldDB" id="A0A4U1JBQ7"/>
<sequence>MNALPAGADCGGEPCAQSVGASPLPGPTSESCPSLTKPASFTTTTDWKWIGLACEAKEREGTCETSTHRCMYDLPSPFLQCVALRGKHEKCPGNYDRYNPIHLYGELPVDTRGCTACTCGGEPVGSGCKGKLHLYGDAACTVEAHKNAISSFVDQCVNVSPPGGALGSKAISDLSYVPGLSLATGGEPTGAASEDPAEVVTFCCLAPFDLPPA</sequence>
<accession>A0A4U1JBQ7</accession>
<organism evidence="1 2">
    <name type="scientific">Polyangium fumosum</name>
    <dbReference type="NCBI Taxonomy" id="889272"/>
    <lineage>
        <taxon>Bacteria</taxon>
        <taxon>Pseudomonadati</taxon>
        <taxon>Myxococcota</taxon>
        <taxon>Polyangia</taxon>
        <taxon>Polyangiales</taxon>
        <taxon>Polyangiaceae</taxon>
        <taxon>Polyangium</taxon>
    </lineage>
</organism>
<evidence type="ECO:0000313" key="1">
    <source>
        <dbReference type="EMBL" id="TKD06225.1"/>
    </source>
</evidence>
<name>A0A4U1JBQ7_9BACT</name>
<comment type="caution">
    <text evidence="1">The sequence shown here is derived from an EMBL/GenBank/DDBJ whole genome shotgun (WGS) entry which is preliminary data.</text>
</comment>
<proteinExistence type="predicted"/>
<protein>
    <submittedName>
        <fullName evidence="1">Uncharacterized protein</fullName>
    </submittedName>
</protein>
<dbReference type="EMBL" id="SSMQ01000020">
    <property type="protein sequence ID" value="TKD06225.1"/>
    <property type="molecule type" value="Genomic_DNA"/>
</dbReference>